<proteinExistence type="predicted"/>
<sequence length="108" mass="12444">MVIDGKKYSLSQAAKSVIKELAGRKYLLEKEFGGRVKTCIAFTHTLAELNVEFHSLRAIIFYMLEGIADSYTARKIQYRERRHIERDTSKSIIEVLELFAKKLTSCVK</sequence>
<evidence type="ECO:0000313" key="2">
    <source>
        <dbReference type="Proteomes" id="UP001152795"/>
    </source>
</evidence>
<comment type="caution">
    <text evidence="1">The sequence shown here is derived from an EMBL/GenBank/DDBJ whole genome shotgun (WGS) entry which is preliminary data.</text>
</comment>
<protein>
    <submittedName>
        <fullName evidence="1">Uncharacterized protein</fullName>
    </submittedName>
</protein>
<dbReference type="EMBL" id="CACRXK020041920">
    <property type="protein sequence ID" value="CAB4045783.1"/>
    <property type="molecule type" value="Genomic_DNA"/>
</dbReference>
<organism evidence="1 2">
    <name type="scientific">Paramuricea clavata</name>
    <name type="common">Red gorgonian</name>
    <name type="synonym">Violescent sea-whip</name>
    <dbReference type="NCBI Taxonomy" id="317549"/>
    <lineage>
        <taxon>Eukaryota</taxon>
        <taxon>Metazoa</taxon>
        <taxon>Cnidaria</taxon>
        <taxon>Anthozoa</taxon>
        <taxon>Octocorallia</taxon>
        <taxon>Malacalcyonacea</taxon>
        <taxon>Plexauridae</taxon>
        <taxon>Paramuricea</taxon>
    </lineage>
</organism>
<dbReference type="AlphaFoldDB" id="A0A6S7LVL7"/>
<dbReference type="Proteomes" id="UP001152795">
    <property type="component" value="Unassembled WGS sequence"/>
</dbReference>
<name>A0A6S7LVL7_PARCT</name>
<reference evidence="1" key="1">
    <citation type="submission" date="2020-04" db="EMBL/GenBank/DDBJ databases">
        <authorList>
            <person name="Alioto T."/>
            <person name="Alioto T."/>
            <person name="Gomez Garrido J."/>
        </authorList>
    </citation>
    <scope>NUCLEOTIDE SEQUENCE</scope>
    <source>
        <strain evidence="1">A484AB</strain>
    </source>
</reference>
<accession>A0A6S7LVL7</accession>
<gene>
    <name evidence="1" type="ORF">PACLA_8A050316</name>
</gene>
<keyword evidence="2" id="KW-1185">Reference proteome</keyword>
<evidence type="ECO:0000313" key="1">
    <source>
        <dbReference type="EMBL" id="CAB4045783.1"/>
    </source>
</evidence>